<feature type="domain" description="SLH" evidence="3">
    <location>
        <begin position="630"/>
        <end position="692"/>
    </location>
</feature>
<dbReference type="Pfam" id="PF00395">
    <property type="entry name" value="SLH"/>
    <property type="match status" value="1"/>
</dbReference>
<dbReference type="Proteomes" id="UP000190080">
    <property type="component" value="Unassembled WGS sequence"/>
</dbReference>
<dbReference type="GO" id="GO:0045493">
    <property type="term" value="P:xylan catabolic process"/>
    <property type="evidence" value="ECO:0007669"/>
    <property type="project" value="UniProtKB-KW"/>
</dbReference>
<keyword evidence="4" id="KW-0326">Glycosidase</keyword>
<keyword evidence="1" id="KW-0677">Repeat</keyword>
<keyword evidence="4" id="KW-0624">Polysaccharide degradation</keyword>
<keyword evidence="5" id="KW-1185">Reference proteome</keyword>
<dbReference type="STRING" id="1450648.CLORY_00620"/>
<dbReference type="AlphaFoldDB" id="A0A1V4IYB6"/>
<keyword evidence="4" id="KW-0119">Carbohydrate metabolism</keyword>
<dbReference type="InterPro" id="IPR001119">
    <property type="entry name" value="SLH_dom"/>
</dbReference>
<comment type="caution">
    <text evidence="4">The sequence shown here is derived from an EMBL/GenBank/DDBJ whole genome shotgun (WGS) entry which is preliminary data.</text>
</comment>
<evidence type="ECO:0000313" key="4">
    <source>
        <dbReference type="EMBL" id="OPJ65062.1"/>
    </source>
</evidence>
<dbReference type="EMBL" id="MZGV01000001">
    <property type="protein sequence ID" value="OPJ65062.1"/>
    <property type="molecule type" value="Genomic_DNA"/>
</dbReference>
<dbReference type="OrthoDB" id="2473368at2"/>
<evidence type="ECO:0000256" key="1">
    <source>
        <dbReference type="ARBA" id="ARBA00022737"/>
    </source>
</evidence>
<feature type="chain" id="PRO_5013161157" evidence="2">
    <location>
        <begin position="31"/>
        <end position="752"/>
    </location>
</feature>
<sequence length="752" mass="84309">MIRKKAASIITAALVMATCLGVSYPSKVYAKGNTPRVIEKFNSSMKEQAQKATISEEKALQIVVAAVKDYFNYTVDTDEFSVSFDFSKSGYDGGYAWNLQLTKKEKGSRLNISANIDANTGEVFGIRKYEFKDDGNNSTGTYSKEKAQQKAQDFLNKFFADKAKDCQLLNNTLDIYNSDNYYYDFRRVENGVLCNDNYINIEVDDHTGDIVGFDISWDKNFKLPDTSKVISSDAALAAFKKNMNAELRYMAYNDKYNYNGDSNVQDTKLVYDIADVNGYSVDAKTGKFINVNNGTNTITVTKDLTKAEREAWIKKASTPVYHEKEISDEAAKKVIKKYINTLYGKGYTISNLSYSKGEDNSYFGTDSGIWRAEFYKKSGKSKDYNYFSISIDAKTETILNLSHYNNEDSKVKAKVSLDKAYKEAINLLAKYYPEKMKLIDTKQVYTTIKGDDTGNYYSFSFTRLINGIPYADNSIEVSIDKKDGSVSGFSQNWTKNLRHLPPENIKTKNDAIGIAFTKYTPVLTCSNVKGKYTLNYTLIDKQSGNYYHYIDANTGKFLDNNGYELPEISQDFLNKVKNSEYADALTDLAYMGIIDTSTFDMTKSITKIDFFKMLVNAKGYDTYALSNAAPTLKYKDVESGSASYKYLQLAVYYGFLDNSDGNFNESAPISREDMAVVFMKVLGYTDISNNNNIFKLNASDAASVDSSKLGAVTMADAFGILKESNNTIRPKDNATMVEAAVGIYSILNKIQG</sequence>
<reference evidence="4 5" key="1">
    <citation type="submission" date="2017-03" db="EMBL/GenBank/DDBJ databases">
        <title>Genome sequence of Clostridium oryzae DSM 28571.</title>
        <authorList>
            <person name="Poehlein A."/>
            <person name="Daniel R."/>
        </authorList>
    </citation>
    <scope>NUCLEOTIDE SEQUENCE [LARGE SCALE GENOMIC DNA]</scope>
    <source>
        <strain evidence="4 5">DSM 28571</strain>
    </source>
</reference>
<proteinExistence type="predicted"/>
<evidence type="ECO:0000313" key="5">
    <source>
        <dbReference type="Proteomes" id="UP000190080"/>
    </source>
</evidence>
<dbReference type="EC" id="3.2.1.8" evidence="4"/>
<name>A0A1V4IYB6_9CLOT</name>
<organism evidence="4 5">
    <name type="scientific">Clostridium oryzae</name>
    <dbReference type="NCBI Taxonomy" id="1450648"/>
    <lineage>
        <taxon>Bacteria</taxon>
        <taxon>Bacillati</taxon>
        <taxon>Bacillota</taxon>
        <taxon>Clostridia</taxon>
        <taxon>Eubacteriales</taxon>
        <taxon>Clostridiaceae</taxon>
        <taxon>Clostridium</taxon>
    </lineage>
</organism>
<protein>
    <submittedName>
        <fullName evidence="4">Endo-1,4-beta-xylanase A</fullName>
        <ecNumber evidence="4">3.2.1.8</ecNumber>
    </submittedName>
</protein>
<evidence type="ECO:0000256" key="2">
    <source>
        <dbReference type="SAM" id="SignalP"/>
    </source>
</evidence>
<dbReference type="Pfam" id="PF16244">
    <property type="entry name" value="DUF4901"/>
    <property type="match status" value="2"/>
</dbReference>
<dbReference type="InterPro" id="IPR032599">
    <property type="entry name" value="YcdB/YcdC_rep_domain"/>
</dbReference>
<accession>A0A1V4IYB6</accession>
<keyword evidence="4" id="KW-0378">Hydrolase</keyword>
<gene>
    <name evidence="4" type="primary">xynA1</name>
    <name evidence="4" type="ORF">CLORY_00620</name>
</gene>
<feature type="signal peptide" evidence="2">
    <location>
        <begin position="1"/>
        <end position="30"/>
    </location>
</feature>
<keyword evidence="2" id="KW-0732">Signal</keyword>
<evidence type="ECO:0000259" key="3">
    <source>
        <dbReference type="PROSITE" id="PS51272"/>
    </source>
</evidence>
<dbReference type="RefSeq" id="WP_079421584.1">
    <property type="nucleotide sequence ID" value="NZ_MZGV01000001.1"/>
</dbReference>
<keyword evidence="4" id="KW-0858">Xylan degradation</keyword>
<dbReference type="PROSITE" id="PS51272">
    <property type="entry name" value="SLH"/>
    <property type="match status" value="1"/>
</dbReference>
<dbReference type="GO" id="GO:0031176">
    <property type="term" value="F:endo-1,4-beta-xylanase activity"/>
    <property type="evidence" value="ECO:0007669"/>
    <property type="project" value="UniProtKB-EC"/>
</dbReference>